<gene>
    <name evidence="2" type="ORF">QFZ53_000754</name>
</gene>
<keyword evidence="1" id="KW-0472">Membrane</keyword>
<comment type="caution">
    <text evidence="2">The sequence shown here is derived from an EMBL/GenBank/DDBJ whole genome shotgun (WGS) entry which is preliminary data.</text>
</comment>
<keyword evidence="1" id="KW-0812">Transmembrane</keyword>
<dbReference type="Pfam" id="PF10823">
    <property type="entry name" value="DUF2568"/>
    <property type="match status" value="1"/>
</dbReference>
<keyword evidence="3" id="KW-1185">Reference proteome</keyword>
<accession>A0AAW8EST6</accession>
<name>A0AAW8EST6_9MICO</name>
<proteinExistence type="predicted"/>
<evidence type="ECO:0000256" key="1">
    <source>
        <dbReference type="SAM" id="Phobius"/>
    </source>
</evidence>
<feature type="transmembrane region" description="Helical" evidence="1">
    <location>
        <begin position="115"/>
        <end position="138"/>
    </location>
</feature>
<dbReference type="Proteomes" id="UP001244427">
    <property type="component" value="Unassembled WGS sequence"/>
</dbReference>
<organism evidence="2 3">
    <name type="scientific">Microbacterium natoriense</name>
    <dbReference type="NCBI Taxonomy" id="284570"/>
    <lineage>
        <taxon>Bacteria</taxon>
        <taxon>Bacillati</taxon>
        <taxon>Actinomycetota</taxon>
        <taxon>Actinomycetes</taxon>
        <taxon>Micrococcales</taxon>
        <taxon>Microbacteriaceae</taxon>
        <taxon>Microbacterium</taxon>
    </lineage>
</organism>
<dbReference type="InterPro" id="IPR021214">
    <property type="entry name" value="DUF2568"/>
</dbReference>
<sequence>MLELECRTDYVPTSAAAALGLEPVVRHHGAVAEPSEPADPKRVHAEWEGYSSPLRELVMLNALVAFVLELAMLVFVAWWALLLDVPWWARILIAFVLVGGLAVLWGTFASPRARVALPVFGIVVVKVIAFGAGALALWGVGGPVAAGVFAVVAAVSVAITTFVRARA</sequence>
<feature type="transmembrane region" description="Helical" evidence="1">
    <location>
        <begin position="57"/>
        <end position="81"/>
    </location>
</feature>
<dbReference type="AlphaFoldDB" id="A0AAW8EST6"/>
<dbReference type="EMBL" id="JAUSXV010000001">
    <property type="protein sequence ID" value="MDQ0646558.1"/>
    <property type="molecule type" value="Genomic_DNA"/>
</dbReference>
<feature type="transmembrane region" description="Helical" evidence="1">
    <location>
        <begin position="87"/>
        <end position="108"/>
    </location>
</feature>
<feature type="transmembrane region" description="Helical" evidence="1">
    <location>
        <begin position="144"/>
        <end position="163"/>
    </location>
</feature>
<evidence type="ECO:0000313" key="2">
    <source>
        <dbReference type="EMBL" id="MDQ0646558.1"/>
    </source>
</evidence>
<evidence type="ECO:0000313" key="3">
    <source>
        <dbReference type="Proteomes" id="UP001244427"/>
    </source>
</evidence>
<protein>
    <recommendedName>
        <fullName evidence="4">DUF2568 domain-containing protein</fullName>
    </recommendedName>
</protein>
<keyword evidence="1" id="KW-1133">Transmembrane helix</keyword>
<reference evidence="2 3" key="1">
    <citation type="submission" date="2023-07" db="EMBL/GenBank/DDBJ databases">
        <title>Comparative genomics of wheat-associated soil bacteria to identify genetic determinants of phenazine resistance.</title>
        <authorList>
            <person name="Mouncey N."/>
        </authorList>
    </citation>
    <scope>NUCLEOTIDE SEQUENCE [LARGE SCALE GENOMIC DNA]</scope>
    <source>
        <strain evidence="2 3">W4I9-1</strain>
    </source>
</reference>
<evidence type="ECO:0008006" key="4">
    <source>
        <dbReference type="Google" id="ProtNLM"/>
    </source>
</evidence>